<dbReference type="InterPro" id="IPR009030">
    <property type="entry name" value="Growth_fac_rcpt_cys_sf"/>
</dbReference>
<name>A0A9P5Y313_9AGAR</name>
<evidence type="ECO:0000256" key="1">
    <source>
        <dbReference type="ARBA" id="ARBA00022536"/>
    </source>
</evidence>
<dbReference type="PROSITE" id="PS50026">
    <property type="entry name" value="EGF_3"/>
    <property type="match status" value="1"/>
</dbReference>
<feature type="region of interest" description="Disordered" evidence="3">
    <location>
        <begin position="767"/>
        <end position="851"/>
    </location>
</feature>
<organism evidence="7 8">
    <name type="scientific">Collybia nuda</name>
    <dbReference type="NCBI Taxonomy" id="64659"/>
    <lineage>
        <taxon>Eukaryota</taxon>
        <taxon>Fungi</taxon>
        <taxon>Dikarya</taxon>
        <taxon>Basidiomycota</taxon>
        <taxon>Agaricomycotina</taxon>
        <taxon>Agaricomycetes</taxon>
        <taxon>Agaricomycetidae</taxon>
        <taxon>Agaricales</taxon>
        <taxon>Tricholomatineae</taxon>
        <taxon>Clitocybaceae</taxon>
        <taxon>Collybia</taxon>
    </lineage>
</organism>
<feature type="signal peptide" evidence="5">
    <location>
        <begin position="1"/>
        <end position="17"/>
    </location>
</feature>
<feature type="transmembrane region" description="Helical" evidence="4">
    <location>
        <begin position="656"/>
        <end position="677"/>
    </location>
</feature>
<protein>
    <submittedName>
        <fullName evidence="7">Insulin-like growth factor binding protein</fullName>
    </submittedName>
</protein>
<keyword evidence="4" id="KW-0812">Transmembrane</keyword>
<keyword evidence="2" id="KW-1015">Disulfide bond</keyword>
<dbReference type="PROSITE" id="PS00022">
    <property type="entry name" value="EGF_1"/>
    <property type="match status" value="1"/>
</dbReference>
<feature type="disulfide bond" evidence="2">
    <location>
        <begin position="203"/>
        <end position="212"/>
    </location>
</feature>
<dbReference type="Gene3D" id="2.10.25.10">
    <property type="entry name" value="Laminin"/>
    <property type="match status" value="1"/>
</dbReference>
<feature type="region of interest" description="Disordered" evidence="3">
    <location>
        <begin position="628"/>
        <end position="649"/>
    </location>
</feature>
<feature type="compositionally biased region" description="Polar residues" evidence="3">
    <location>
        <begin position="791"/>
        <end position="805"/>
    </location>
</feature>
<comment type="caution">
    <text evidence="2">Lacks conserved residue(s) required for the propagation of feature annotation.</text>
</comment>
<comment type="caution">
    <text evidence="7">The sequence shown here is derived from an EMBL/GenBank/DDBJ whole genome shotgun (WGS) entry which is preliminary data.</text>
</comment>
<keyword evidence="8" id="KW-1185">Reference proteome</keyword>
<dbReference type="InterPro" id="IPR006212">
    <property type="entry name" value="Furin_repeat"/>
</dbReference>
<dbReference type="AlphaFoldDB" id="A0A9P5Y313"/>
<dbReference type="PANTHER" id="PTHR15332">
    <property type="entry name" value="PROPROTEIN CONVERTASE SUBTILISIN_KEXIN TYPE 5-LIKE"/>
    <property type="match status" value="1"/>
</dbReference>
<feature type="chain" id="PRO_5040433117" evidence="5">
    <location>
        <begin position="18"/>
        <end position="851"/>
    </location>
</feature>
<evidence type="ECO:0000256" key="5">
    <source>
        <dbReference type="SAM" id="SignalP"/>
    </source>
</evidence>
<reference evidence="7" key="1">
    <citation type="submission" date="2020-11" db="EMBL/GenBank/DDBJ databases">
        <authorList>
            <consortium name="DOE Joint Genome Institute"/>
            <person name="Ahrendt S."/>
            <person name="Riley R."/>
            <person name="Andreopoulos W."/>
            <person name="Labutti K."/>
            <person name="Pangilinan J."/>
            <person name="Ruiz-Duenas F.J."/>
            <person name="Barrasa J.M."/>
            <person name="Sanchez-Garcia M."/>
            <person name="Camarero S."/>
            <person name="Miyauchi S."/>
            <person name="Serrano A."/>
            <person name="Linde D."/>
            <person name="Babiker R."/>
            <person name="Drula E."/>
            <person name="Ayuso-Fernandez I."/>
            <person name="Pacheco R."/>
            <person name="Padilla G."/>
            <person name="Ferreira P."/>
            <person name="Barriuso J."/>
            <person name="Kellner H."/>
            <person name="Castanera R."/>
            <person name="Alfaro M."/>
            <person name="Ramirez L."/>
            <person name="Pisabarro A.G."/>
            <person name="Kuo A."/>
            <person name="Tritt A."/>
            <person name="Lipzen A."/>
            <person name="He G."/>
            <person name="Yan M."/>
            <person name="Ng V."/>
            <person name="Cullen D."/>
            <person name="Martin F."/>
            <person name="Rosso M.-N."/>
            <person name="Henrissat B."/>
            <person name="Hibbett D."/>
            <person name="Martinez A.T."/>
            <person name="Grigoriev I.V."/>
        </authorList>
    </citation>
    <scope>NUCLEOTIDE SEQUENCE</scope>
    <source>
        <strain evidence="7">CBS 247.69</strain>
    </source>
</reference>
<feature type="disulfide bond" evidence="2">
    <location>
        <begin position="185"/>
        <end position="195"/>
    </location>
</feature>
<keyword evidence="4" id="KW-1133">Transmembrane helix</keyword>
<accession>A0A9P5Y313</accession>
<dbReference type="OrthoDB" id="18487at2759"/>
<keyword evidence="4" id="KW-0472">Membrane</keyword>
<evidence type="ECO:0000313" key="8">
    <source>
        <dbReference type="Proteomes" id="UP000807353"/>
    </source>
</evidence>
<dbReference type="Gene3D" id="2.10.220.10">
    <property type="entry name" value="Hormone Receptor, Insulin-like Growth Factor Receptor 1, Chain A, domain 2"/>
    <property type="match status" value="4"/>
</dbReference>
<evidence type="ECO:0000259" key="6">
    <source>
        <dbReference type="PROSITE" id="PS50026"/>
    </source>
</evidence>
<dbReference type="SUPFAM" id="SSF57184">
    <property type="entry name" value="Growth factor receptor domain"/>
    <property type="match status" value="3"/>
</dbReference>
<evidence type="ECO:0000256" key="3">
    <source>
        <dbReference type="SAM" id="MobiDB-lite"/>
    </source>
</evidence>
<dbReference type="EMBL" id="MU150301">
    <property type="protein sequence ID" value="KAF9460295.1"/>
    <property type="molecule type" value="Genomic_DNA"/>
</dbReference>
<dbReference type="SMART" id="SM00261">
    <property type="entry name" value="FU"/>
    <property type="match status" value="6"/>
</dbReference>
<feature type="domain" description="EGF-like" evidence="6">
    <location>
        <begin position="181"/>
        <end position="213"/>
    </location>
</feature>
<keyword evidence="1 2" id="KW-0245">EGF-like domain</keyword>
<feature type="compositionally biased region" description="Polar residues" evidence="3">
    <location>
        <begin position="640"/>
        <end position="649"/>
    </location>
</feature>
<dbReference type="PANTHER" id="PTHR15332:SF175">
    <property type="entry name" value="PROPROTEIN CONVERTASE SUBTILISIN_KEXIN TYPE 5-LIKE"/>
    <property type="match status" value="1"/>
</dbReference>
<gene>
    <name evidence="7" type="ORF">BDZ94DRAFT_1324225</name>
</gene>
<dbReference type="Proteomes" id="UP000807353">
    <property type="component" value="Unassembled WGS sequence"/>
</dbReference>
<evidence type="ECO:0000256" key="2">
    <source>
        <dbReference type="PROSITE-ProRule" id="PRU00076"/>
    </source>
</evidence>
<evidence type="ECO:0000313" key="7">
    <source>
        <dbReference type="EMBL" id="KAF9460295.1"/>
    </source>
</evidence>
<dbReference type="InterPro" id="IPR002049">
    <property type="entry name" value="LE_dom"/>
</dbReference>
<proteinExistence type="predicted"/>
<dbReference type="Pfam" id="PF23106">
    <property type="entry name" value="EGF_Teneurin"/>
    <property type="match status" value="1"/>
</dbReference>
<dbReference type="InterPro" id="IPR000742">
    <property type="entry name" value="EGF"/>
</dbReference>
<evidence type="ECO:0000256" key="4">
    <source>
        <dbReference type="SAM" id="Phobius"/>
    </source>
</evidence>
<dbReference type="SMART" id="SM00181">
    <property type="entry name" value="EGF"/>
    <property type="match status" value="4"/>
</dbReference>
<dbReference type="CDD" id="cd00055">
    <property type="entry name" value="EGF_Lam"/>
    <property type="match status" value="1"/>
</dbReference>
<dbReference type="CDD" id="cd00064">
    <property type="entry name" value="FU"/>
    <property type="match status" value="3"/>
</dbReference>
<sequence>MLTTSFAIFALLTLTTSQTLSPTVVCIPGQCLQGFSNTTMGATLSAPGAATNIHLLPGQYASNTNPQLLHNMLTSSSTTLSPSAGFNASLSLPINLALAPGLAIYAQTLYSGQSGFTPLPSTPLSNSSTPLTAQSLAVSSNVWIAANTGSSNKRVIIWDSVPDVNQLPLGSSGSLSLIDIQSSACSPPCTGSGVCSASGTCQCAPGFTGSSCESCATGFFGPKCKPCPDNCTTCDEGITGTGRCVKPVVANAPEKCNCVNGVCGANGGCACNTGFTAGDDGKACAKCSAGFFLTSTGDCKTCQLGCNQCDDGTGVCVVCKPGFSQDPNDRTKCIPPKSATSSGQVCPDGSFGNGDSCTPCSPSCETCTGGTSNDCIICGSGRYSFNGSCVGTNSDGVCEGSALIADNIKHECDSCGAKCTSCKIPNFSVASTVDQIQCTGCLPGFFLSDGKCVESCPSGTFVSPQDNLTCTPCDSSCGTCAGSATFCLTCGSNQLASDGKCVSSCPSNTFSSSGFCLTCHGDCGSCSGGAFNQCTSCSPDRPVLLNGRCLPTCSKSQYFDSTSSSCQSCDSSCSSCTGAGPSNCLACSSSSQVLRGGSCVAANCQGSSNVLAGLGTCLSELVTIPQPSGTGTPAPLPSVTGLTTPTKGSSRTPLEWWQILLMALGCAFIFLVIIWFCRRRARKQRAKRTEMFATTPGYNRARPSGWRWRLVRFGEKLFGHKRSRRVPVVVVPTESEAVKLRTLRAAEEARVIDHEEDLVKLIGEYQYPSRAPSPQPRPQQHKTYTGRPLSDASQLSAPSMYSQMTGMPRKAPEPRQPLRQKDLTSRFSASTYGIPENLPTLPSERKNPFWK</sequence>
<keyword evidence="5" id="KW-0732">Signal</keyword>